<comment type="caution">
    <text evidence="1">The sequence shown here is derived from an EMBL/GenBank/DDBJ whole genome shotgun (WGS) entry which is preliminary data.</text>
</comment>
<proteinExistence type="predicted"/>
<name>A0A552PKK8_9CHRO</name>
<dbReference type="Proteomes" id="UP000317165">
    <property type="component" value="Unassembled WGS sequence"/>
</dbReference>
<organism evidence="1 2">
    <name type="scientific">Microcystis panniformis Mp_MB_F_20051200_S9</name>
    <dbReference type="NCBI Taxonomy" id="2486223"/>
    <lineage>
        <taxon>Bacteria</taxon>
        <taxon>Bacillati</taxon>
        <taxon>Cyanobacteriota</taxon>
        <taxon>Cyanophyceae</taxon>
        <taxon>Oscillatoriophycideae</taxon>
        <taxon>Chroococcales</taxon>
        <taxon>Microcystaceae</taxon>
        <taxon>Microcystis</taxon>
    </lineage>
</organism>
<dbReference type="EMBL" id="SFAC01000246">
    <property type="protein sequence ID" value="TRV57495.1"/>
    <property type="molecule type" value="Genomic_DNA"/>
</dbReference>
<reference evidence="1 2" key="1">
    <citation type="submission" date="2019-01" db="EMBL/GenBank/DDBJ databases">
        <title>Coherence of Microcystis species and biogeography revealed through population genomics.</title>
        <authorList>
            <person name="Perez-Carrascal O.M."/>
            <person name="Terrat Y."/>
            <person name="Giani A."/>
            <person name="Fortin N."/>
            <person name="Tromas N."/>
            <person name="Shapiro B.J."/>
        </authorList>
    </citation>
    <scope>NUCLEOTIDE SEQUENCE [LARGE SCALE GENOMIC DNA]</scope>
    <source>
        <strain evidence="1">Mp_MB_F_20051200_S9</strain>
    </source>
</reference>
<dbReference type="AlphaFoldDB" id="A0A552PKK8"/>
<evidence type="ECO:0000313" key="1">
    <source>
        <dbReference type="EMBL" id="TRV57495.1"/>
    </source>
</evidence>
<sequence>MNNFYLSLSNIGLGVSYQLSVIRCEFLVYCLLKKLPTPYIPHPTPHTPHLTPHTSLYFNLTAIIAKL</sequence>
<protein>
    <submittedName>
        <fullName evidence="1">Uncharacterized protein</fullName>
    </submittedName>
</protein>
<accession>A0A552PKK8</accession>
<evidence type="ECO:0000313" key="2">
    <source>
        <dbReference type="Proteomes" id="UP000317165"/>
    </source>
</evidence>
<gene>
    <name evidence="1" type="ORF">EWV53_20745</name>
</gene>